<evidence type="ECO:0008006" key="3">
    <source>
        <dbReference type="Google" id="ProtNLM"/>
    </source>
</evidence>
<sequence length="574" mass="61297">MRKTLIAAAIIAAGVAGYYAINKTSSPASVNLSELEYVPADTALFSGQFTAIDLVSYLKSLGMSSEQLNNDEMQQAMAALSAESSPAVKFGVALFQDYMTILGAPDDFVKNTGIAAKTRSLTYLVGAAPVARFEVTDAAAFQAFFERAAAKSGVIYQTQQLAGHSYQVYSLSELLDGLELLVSVDRGWGTVALHSSKLPETHRAQALAQQKPTQNLGNNSKLADISKKYQLKQDGLGFFSTEQLGLAFTTTDGNQLAKDLQLTFTGGLPEPLHIWHTAECRADVAMLTKTWPGLVMDAEIKQQNASGMAMSSKMLFPTESKIALEGLQGLQGYIPSSLNGSLHSSMFYMALGTEISQLTPAISKIWAGMTDLSLKCEPLVAVQQQLKDQNPMMMLAMAGMAANGLQGVSVTINGFSMDMATGQPTSADALITLSADNPQALLANAKAMVPPLAGITLPADGEEISVAEIFPPIAMMGLDARLKASGNHLLLYVGDKAKAQADVIGKEKLRKNGLMSFGMDYKQFFTAMSDMITMSGQPMPPELESMMNTDMQLGLSFGIDQHGVVIATDMKLAE</sequence>
<evidence type="ECO:0000313" key="2">
    <source>
        <dbReference type="Proteomes" id="UP000659697"/>
    </source>
</evidence>
<dbReference type="RefSeq" id="WP_189430782.1">
    <property type="nucleotide sequence ID" value="NZ_BNAO01000002.1"/>
</dbReference>
<evidence type="ECO:0000313" key="1">
    <source>
        <dbReference type="EMBL" id="GHG63642.1"/>
    </source>
</evidence>
<proteinExistence type="predicted"/>
<reference evidence="2" key="1">
    <citation type="journal article" date="2019" name="Int. J. Syst. Evol. Microbiol.">
        <title>The Global Catalogue of Microorganisms (GCM) 10K type strain sequencing project: providing services to taxonomists for standard genome sequencing and annotation.</title>
        <authorList>
            <consortium name="The Broad Institute Genomics Platform"/>
            <consortium name="The Broad Institute Genome Sequencing Center for Infectious Disease"/>
            <person name="Wu L."/>
            <person name="Ma J."/>
        </authorList>
    </citation>
    <scope>NUCLEOTIDE SEQUENCE [LARGE SCALE GENOMIC DNA]</scope>
    <source>
        <strain evidence="2">CGMCC 1.7003</strain>
    </source>
</reference>
<name>A0ABQ3KVN8_9ALTE</name>
<dbReference type="EMBL" id="BNAO01000002">
    <property type="protein sequence ID" value="GHG63642.1"/>
    <property type="molecule type" value="Genomic_DNA"/>
</dbReference>
<keyword evidence="2" id="KW-1185">Reference proteome</keyword>
<gene>
    <name evidence="1" type="ORF">GCM10010919_09540</name>
</gene>
<dbReference type="Proteomes" id="UP000659697">
    <property type="component" value="Unassembled WGS sequence"/>
</dbReference>
<organism evidence="1 2">
    <name type="scientific">Alishewanella longhuensis</name>
    <dbReference type="NCBI Taxonomy" id="1091037"/>
    <lineage>
        <taxon>Bacteria</taxon>
        <taxon>Pseudomonadati</taxon>
        <taxon>Pseudomonadota</taxon>
        <taxon>Gammaproteobacteria</taxon>
        <taxon>Alteromonadales</taxon>
        <taxon>Alteromonadaceae</taxon>
        <taxon>Alishewanella</taxon>
    </lineage>
</organism>
<accession>A0ABQ3KVN8</accession>
<protein>
    <recommendedName>
        <fullName evidence="3">DUF3352 domain-containing protein</fullName>
    </recommendedName>
</protein>
<comment type="caution">
    <text evidence="1">The sequence shown here is derived from an EMBL/GenBank/DDBJ whole genome shotgun (WGS) entry which is preliminary data.</text>
</comment>